<dbReference type="OrthoDB" id="5839374at2759"/>
<proteinExistence type="predicted"/>
<feature type="compositionally biased region" description="Polar residues" evidence="1">
    <location>
        <begin position="282"/>
        <end position="292"/>
    </location>
</feature>
<keyword evidence="2" id="KW-1133">Transmembrane helix</keyword>
<evidence type="ECO:0000256" key="1">
    <source>
        <dbReference type="SAM" id="MobiDB-lite"/>
    </source>
</evidence>
<reference evidence="3 4" key="2">
    <citation type="submission" date="2018-11" db="EMBL/GenBank/DDBJ databases">
        <authorList>
            <consortium name="Pathogen Informatics"/>
        </authorList>
    </citation>
    <scope>NUCLEOTIDE SEQUENCE [LARGE SCALE GENOMIC DNA]</scope>
</reference>
<evidence type="ECO:0000313" key="5">
    <source>
        <dbReference type="WBParaSite" id="ASIM_0001942701-mRNA-1"/>
    </source>
</evidence>
<keyword evidence="2" id="KW-0812">Transmembrane</keyword>
<keyword evidence="4" id="KW-1185">Reference proteome</keyword>
<dbReference type="WBParaSite" id="ASIM_0001942701-mRNA-1">
    <property type="protein sequence ID" value="ASIM_0001942701-mRNA-1"/>
    <property type="gene ID" value="ASIM_0001942701"/>
</dbReference>
<reference evidence="5" key="1">
    <citation type="submission" date="2017-02" db="UniProtKB">
        <authorList>
            <consortium name="WormBaseParasite"/>
        </authorList>
    </citation>
    <scope>IDENTIFICATION</scope>
</reference>
<feature type="transmembrane region" description="Helical" evidence="2">
    <location>
        <begin position="140"/>
        <end position="162"/>
    </location>
</feature>
<dbReference type="Proteomes" id="UP000267096">
    <property type="component" value="Unassembled WGS sequence"/>
</dbReference>
<organism evidence="5">
    <name type="scientific">Anisakis simplex</name>
    <name type="common">Herring worm</name>
    <dbReference type="NCBI Taxonomy" id="6269"/>
    <lineage>
        <taxon>Eukaryota</taxon>
        <taxon>Metazoa</taxon>
        <taxon>Ecdysozoa</taxon>
        <taxon>Nematoda</taxon>
        <taxon>Chromadorea</taxon>
        <taxon>Rhabditida</taxon>
        <taxon>Spirurina</taxon>
        <taxon>Ascaridomorpha</taxon>
        <taxon>Ascaridoidea</taxon>
        <taxon>Anisakidae</taxon>
        <taxon>Anisakis</taxon>
        <taxon>Anisakis simplex complex</taxon>
    </lineage>
</organism>
<feature type="transmembrane region" description="Helical" evidence="2">
    <location>
        <begin position="61"/>
        <end position="82"/>
    </location>
</feature>
<keyword evidence="2" id="KW-0472">Membrane</keyword>
<evidence type="ECO:0000313" key="4">
    <source>
        <dbReference type="Proteomes" id="UP000267096"/>
    </source>
</evidence>
<evidence type="ECO:0000256" key="2">
    <source>
        <dbReference type="SAM" id="Phobius"/>
    </source>
</evidence>
<dbReference type="AlphaFoldDB" id="A0A0M3KEL9"/>
<accession>A0A0M3KEL9</accession>
<sequence length="292" mass="33630">MLLCSFLKLPPTRNHSKPQYFTCCGRIHVKEALLMIVIGTLSWDVLRWANFVLQKHVTADWLEIFTEAFDALFGILLLVAYLSESGPLLLPYLFMQLLTLIVSLVLYFICTTTIFWIDSPWAVHFQHGDEPNAVDTRLRAFLYSLFVAAFSLILIWVIRVILASYRFFDEKSMCRSQQRRDHAVIFNNKTNGCVVQPTSRGQFTSRNDLMTSISLDKHSNNQRLRIYTNENFTLSDEDAEDEREDQLWPQPMIHNNAGIISCSSHSNFHDDSGDMSDDINTDRNLNNVPLAL</sequence>
<feature type="transmembrane region" description="Helical" evidence="2">
    <location>
        <begin position="94"/>
        <end position="117"/>
    </location>
</feature>
<protein>
    <submittedName>
        <fullName evidence="5">MARVEL domain-containing protein</fullName>
    </submittedName>
</protein>
<dbReference type="EMBL" id="UYRR01036136">
    <property type="protein sequence ID" value="VDK66303.1"/>
    <property type="molecule type" value="Genomic_DNA"/>
</dbReference>
<name>A0A0M3KEL9_ANISI</name>
<gene>
    <name evidence="3" type="ORF">ASIM_LOCUS18817</name>
</gene>
<evidence type="ECO:0000313" key="3">
    <source>
        <dbReference type="EMBL" id="VDK66303.1"/>
    </source>
</evidence>
<feature type="region of interest" description="Disordered" evidence="1">
    <location>
        <begin position="265"/>
        <end position="292"/>
    </location>
</feature>